<evidence type="ECO:0000313" key="1">
    <source>
        <dbReference type="EMBL" id="ARK07699.1"/>
    </source>
</evidence>
<dbReference type="Proteomes" id="UP000225832">
    <property type="component" value="Segment"/>
</dbReference>
<evidence type="ECO:0000313" key="2">
    <source>
        <dbReference type="Proteomes" id="UP000225832"/>
    </source>
</evidence>
<sequence>MLSAIDWKWFIIGILTGIFVIPFVQAKLGGKGGPVSKNRV</sequence>
<protein>
    <submittedName>
        <fullName evidence="1">Uncharacterized protein</fullName>
    </submittedName>
</protein>
<organism evidence="1 2">
    <name type="scientific">Rhodococcus phage Toil</name>
    <dbReference type="NCBI Taxonomy" id="1975614"/>
    <lineage>
        <taxon>Viruses</taxon>
        <taxon>Varidnaviria</taxon>
        <taxon>Bamfordvirae</taxon>
        <taxon>Preplasmiviricota</taxon>
        <taxon>Prepoliviricotina</taxon>
        <taxon>Tectiliviricetes</taxon>
        <taxon>Kalamavirales</taxon>
        <taxon>Tectiviridae</taxon>
        <taxon>Epsilontectivirus</taxon>
        <taxon>Epsilontectivirus toil</taxon>
    </lineage>
</organism>
<accession>A0A1W6DXU1</accession>
<proteinExistence type="predicted"/>
<name>A0A1W6DXU1_9VIRU</name>
<gene>
    <name evidence="1" type="ORF">Toil_gp16</name>
</gene>
<dbReference type="EMBL" id="KY817360">
    <property type="protein sequence ID" value="ARK07699.1"/>
    <property type="molecule type" value="Genomic_DNA"/>
</dbReference>
<reference evidence="1 2" key="1">
    <citation type="submission" date="2017-03" db="EMBL/GenBank/DDBJ databases">
        <title>Complete genome of Rhodococcus opacus Tectivirus Toil.</title>
        <authorList>
            <person name="Gill J.J."/>
            <person name="Wang B."/>
            <person name="Young R."/>
            <person name="Chu K.-H."/>
        </authorList>
    </citation>
    <scope>NUCLEOTIDE SEQUENCE [LARGE SCALE GENOMIC DNA]</scope>
</reference>
<keyword evidence="2" id="KW-1185">Reference proteome</keyword>